<protein>
    <submittedName>
        <fullName evidence="1">Uncharacterized protein</fullName>
    </submittedName>
</protein>
<keyword evidence="2" id="KW-1185">Reference proteome</keyword>
<comment type="caution">
    <text evidence="1">The sequence shown here is derived from an EMBL/GenBank/DDBJ whole genome shotgun (WGS) entry which is preliminary data.</text>
</comment>
<name>A0ACB9Z072_9PEZI</name>
<evidence type="ECO:0000313" key="1">
    <source>
        <dbReference type="EMBL" id="KAI4865119.1"/>
    </source>
</evidence>
<accession>A0ACB9Z072</accession>
<dbReference type="Proteomes" id="UP001497700">
    <property type="component" value="Unassembled WGS sequence"/>
</dbReference>
<evidence type="ECO:0000313" key="2">
    <source>
        <dbReference type="Proteomes" id="UP001497700"/>
    </source>
</evidence>
<organism evidence="1 2">
    <name type="scientific">Hypoxylon rubiginosum</name>
    <dbReference type="NCBI Taxonomy" id="110542"/>
    <lineage>
        <taxon>Eukaryota</taxon>
        <taxon>Fungi</taxon>
        <taxon>Dikarya</taxon>
        <taxon>Ascomycota</taxon>
        <taxon>Pezizomycotina</taxon>
        <taxon>Sordariomycetes</taxon>
        <taxon>Xylariomycetidae</taxon>
        <taxon>Xylariales</taxon>
        <taxon>Hypoxylaceae</taxon>
        <taxon>Hypoxylon</taxon>
    </lineage>
</organism>
<proteinExistence type="predicted"/>
<sequence length="244" mass="27865">MDSKPDPCLDAFFRRYYKSLSHKRKASMVNEKTYEVEPTECNAASADVRVTLEGKIFYYWDLHASVVTKYSNYFRFALGGDFETASGAIQLDNMDFDILSFIIEWMYQGWGVAAQQAVNLRAKHTKLDLDLVNVARILLAADYFDMPLLCFEARYQIIYGLALLVVSVPSLQSGHLLCVKEKPFMRAAEVLRARGAALGMELARSIKEFLRRLRVAGYDRTEAIKAFQQVFPDDCPVLELELSW</sequence>
<gene>
    <name evidence="1" type="ORF">F4820DRAFT_448332</name>
</gene>
<reference evidence="1 2" key="1">
    <citation type="journal article" date="2022" name="New Phytol.">
        <title>Ecological generalism drives hyperdiversity of secondary metabolite gene clusters in xylarialean endophytes.</title>
        <authorList>
            <person name="Franco M.E.E."/>
            <person name="Wisecaver J.H."/>
            <person name="Arnold A.E."/>
            <person name="Ju Y.M."/>
            <person name="Slot J.C."/>
            <person name="Ahrendt S."/>
            <person name="Moore L.P."/>
            <person name="Eastman K.E."/>
            <person name="Scott K."/>
            <person name="Konkel Z."/>
            <person name="Mondo S.J."/>
            <person name="Kuo A."/>
            <person name="Hayes R.D."/>
            <person name="Haridas S."/>
            <person name="Andreopoulos B."/>
            <person name="Riley R."/>
            <person name="LaButti K."/>
            <person name="Pangilinan J."/>
            <person name="Lipzen A."/>
            <person name="Amirebrahimi M."/>
            <person name="Yan J."/>
            <person name="Adam C."/>
            <person name="Keymanesh K."/>
            <person name="Ng V."/>
            <person name="Louie K."/>
            <person name="Northen T."/>
            <person name="Drula E."/>
            <person name="Henrissat B."/>
            <person name="Hsieh H.M."/>
            <person name="Youens-Clark K."/>
            <person name="Lutzoni F."/>
            <person name="Miadlikowska J."/>
            <person name="Eastwood D.C."/>
            <person name="Hamelin R.C."/>
            <person name="Grigoriev I.V."/>
            <person name="U'Ren J.M."/>
        </authorList>
    </citation>
    <scope>NUCLEOTIDE SEQUENCE [LARGE SCALE GENOMIC DNA]</scope>
    <source>
        <strain evidence="1 2">CBS 119005</strain>
    </source>
</reference>
<dbReference type="EMBL" id="MU393476">
    <property type="protein sequence ID" value="KAI4865119.1"/>
    <property type="molecule type" value="Genomic_DNA"/>
</dbReference>